<feature type="active site" evidence="15">
    <location>
        <position position="275"/>
    </location>
</feature>
<evidence type="ECO:0000259" key="18">
    <source>
        <dbReference type="PROSITE" id="PS50975"/>
    </source>
</evidence>
<dbReference type="InterPro" id="IPR016185">
    <property type="entry name" value="PreATP-grasp_dom_sf"/>
</dbReference>
<feature type="active site" evidence="15">
    <location>
        <position position="141"/>
    </location>
</feature>
<dbReference type="Gene3D" id="3.30.470.20">
    <property type="entry name" value="ATP-grasp fold, B domain"/>
    <property type="match status" value="1"/>
</dbReference>
<dbReference type="GO" id="GO:0005737">
    <property type="term" value="C:cytoplasm"/>
    <property type="evidence" value="ECO:0007669"/>
    <property type="project" value="UniProtKB-SubCell"/>
</dbReference>
<evidence type="ECO:0000256" key="1">
    <source>
        <dbReference type="ARBA" id="ARBA00001936"/>
    </source>
</evidence>
<comment type="pathway">
    <text evidence="14">Cell wall biogenesis; peptidoglycan biosynthesis.</text>
</comment>
<evidence type="ECO:0000256" key="11">
    <source>
        <dbReference type="ARBA" id="ARBA00022984"/>
    </source>
</evidence>
<dbReference type="InterPro" id="IPR011761">
    <property type="entry name" value="ATP-grasp"/>
</dbReference>
<comment type="function">
    <text evidence="2 14">Cell wall formation.</text>
</comment>
<sequence>MSAKPHIAVLMGGWSPEREISLISGEKCAAALRALDYQVSEVDVTRQLDTQLAQLRPDICFNALHGVGGEDGEVQGLLEVLEIPYTHSGVRASALAMDKHLSKQIFAAASLPVASSLLVEEGVSDHPMVPPYVVKPVNQGSSVGVEIIHDGSNAVPDSLTSKGWAFDGVAMVEEYIAGHELTCGVMGDTALDVMEIVPVNGWYDYRAKYDDGGSRHDCPADIDAALAARIQDISLQAHMLLGCRGVTRADFRYDADAETLVLLEINTQPGMTPVSLVPEMAAHRGIDFNHLVQWIVEDASCRR</sequence>
<dbReference type="PROSITE" id="PS50975">
    <property type="entry name" value="ATP_GRASP"/>
    <property type="match status" value="1"/>
</dbReference>
<dbReference type="Pfam" id="PF01820">
    <property type="entry name" value="Dala_Dala_lig_N"/>
    <property type="match status" value="1"/>
</dbReference>
<evidence type="ECO:0000256" key="9">
    <source>
        <dbReference type="ARBA" id="ARBA00022840"/>
    </source>
</evidence>
<evidence type="ECO:0000256" key="12">
    <source>
        <dbReference type="ARBA" id="ARBA00023316"/>
    </source>
</evidence>
<dbReference type="EMBL" id="JADHOK010000023">
    <property type="protein sequence ID" value="MBL6761623.1"/>
    <property type="molecule type" value="Genomic_DNA"/>
</dbReference>
<evidence type="ECO:0000256" key="8">
    <source>
        <dbReference type="ARBA" id="ARBA00022741"/>
    </source>
</evidence>
<dbReference type="Proteomes" id="UP000785783">
    <property type="component" value="Unassembled WGS sequence"/>
</dbReference>
<comment type="cofactor">
    <cofactor evidence="1">
        <name>Mn(2+)</name>
        <dbReference type="ChEBI" id="CHEBI:29035"/>
    </cofactor>
</comment>
<dbReference type="InterPro" id="IPR011127">
    <property type="entry name" value="Dala_Dala_lig_N"/>
</dbReference>
<dbReference type="Gene3D" id="3.40.50.20">
    <property type="match status" value="1"/>
</dbReference>
<feature type="binding site" evidence="16">
    <location>
        <position position="264"/>
    </location>
    <ligand>
        <name>Mg(2+)</name>
        <dbReference type="ChEBI" id="CHEBI:18420"/>
        <label>2</label>
    </ligand>
</feature>
<keyword evidence="8 17" id="KW-0547">Nucleotide-binding</keyword>
<keyword evidence="9 17" id="KW-0067">ATP-binding</keyword>
<dbReference type="GO" id="GO:0009252">
    <property type="term" value="P:peptidoglycan biosynthetic process"/>
    <property type="evidence" value="ECO:0007669"/>
    <property type="project" value="UniProtKB-UniRule"/>
</dbReference>
<evidence type="ECO:0000313" key="19">
    <source>
        <dbReference type="EMBL" id="MBL6761623.1"/>
    </source>
</evidence>
<dbReference type="PROSITE" id="PS00843">
    <property type="entry name" value="DALA_DALA_LIGASE_1"/>
    <property type="match status" value="1"/>
</dbReference>
<evidence type="ECO:0000256" key="16">
    <source>
        <dbReference type="PIRSR" id="PIRSR039102-3"/>
    </source>
</evidence>
<dbReference type="Gene3D" id="3.30.1490.20">
    <property type="entry name" value="ATP-grasp fold, A domain"/>
    <property type="match status" value="1"/>
</dbReference>
<dbReference type="InterPro" id="IPR000291">
    <property type="entry name" value="D-Ala_lig_Van_CS"/>
</dbReference>
<dbReference type="EC" id="6.3.2.4" evidence="5 14"/>
<proteinExistence type="inferred from homology"/>
<evidence type="ECO:0000313" key="20">
    <source>
        <dbReference type="Proteomes" id="UP000785783"/>
    </source>
</evidence>
<accession>A0A937L6J5</accession>
<evidence type="ECO:0000256" key="4">
    <source>
        <dbReference type="ARBA" id="ARBA00010871"/>
    </source>
</evidence>
<dbReference type="SUPFAM" id="SSF56059">
    <property type="entry name" value="Glutathione synthetase ATP-binding domain-like"/>
    <property type="match status" value="1"/>
</dbReference>
<evidence type="ECO:0000256" key="14">
    <source>
        <dbReference type="HAMAP-Rule" id="MF_00047"/>
    </source>
</evidence>
<dbReference type="PANTHER" id="PTHR23132:SF23">
    <property type="entry name" value="D-ALANINE--D-ALANINE LIGASE B"/>
    <property type="match status" value="1"/>
</dbReference>
<dbReference type="SUPFAM" id="SSF52440">
    <property type="entry name" value="PreATP-grasp domain"/>
    <property type="match status" value="1"/>
</dbReference>
<comment type="caution">
    <text evidence="19">The sequence shown here is derived from an EMBL/GenBank/DDBJ whole genome shotgun (WGS) entry which is preliminary data.</text>
</comment>
<dbReference type="AlphaFoldDB" id="A0A937L6J5"/>
<comment type="subcellular location">
    <subcellularLocation>
        <location evidence="3 14">Cytoplasm</location>
    </subcellularLocation>
</comment>
<dbReference type="PANTHER" id="PTHR23132">
    <property type="entry name" value="D-ALANINE--D-ALANINE LIGASE"/>
    <property type="match status" value="1"/>
</dbReference>
<feature type="binding site" evidence="16">
    <location>
        <position position="264"/>
    </location>
    <ligand>
        <name>Mg(2+)</name>
        <dbReference type="ChEBI" id="CHEBI:18420"/>
        <label>1</label>
    </ligand>
</feature>
<dbReference type="InterPro" id="IPR011095">
    <property type="entry name" value="Dala_Dala_lig_C"/>
</dbReference>
<evidence type="ECO:0000256" key="17">
    <source>
        <dbReference type="PROSITE-ProRule" id="PRU00409"/>
    </source>
</evidence>
<dbReference type="PIRSF" id="PIRSF039102">
    <property type="entry name" value="Ddl/VanB"/>
    <property type="match status" value="1"/>
</dbReference>
<feature type="binding site" evidence="16">
    <location>
        <position position="250"/>
    </location>
    <ligand>
        <name>Mg(2+)</name>
        <dbReference type="ChEBI" id="CHEBI:18420"/>
        <label>1</label>
    </ligand>
</feature>
<dbReference type="GO" id="GO:0008360">
    <property type="term" value="P:regulation of cell shape"/>
    <property type="evidence" value="ECO:0007669"/>
    <property type="project" value="UniProtKB-KW"/>
</dbReference>
<comment type="catalytic activity">
    <reaction evidence="13 14">
        <text>2 D-alanine + ATP = D-alanyl-D-alanine + ADP + phosphate + H(+)</text>
        <dbReference type="Rhea" id="RHEA:11224"/>
        <dbReference type="ChEBI" id="CHEBI:15378"/>
        <dbReference type="ChEBI" id="CHEBI:30616"/>
        <dbReference type="ChEBI" id="CHEBI:43474"/>
        <dbReference type="ChEBI" id="CHEBI:57416"/>
        <dbReference type="ChEBI" id="CHEBI:57822"/>
        <dbReference type="ChEBI" id="CHEBI:456216"/>
        <dbReference type="EC" id="6.3.2.4"/>
    </reaction>
</comment>
<keyword evidence="16" id="KW-0464">Manganese</keyword>
<dbReference type="Pfam" id="PF07478">
    <property type="entry name" value="Dala_Dala_lig_C"/>
    <property type="match status" value="1"/>
</dbReference>
<feature type="active site" evidence="15">
    <location>
        <position position="17"/>
    </location>
</feature>
<dbReference type="GO" id="GO:0005524">
    <property type="term" value="F:ATP binding"/>
    <property type="evidence" value="ECO:0007669"/>
    <property type="project" value="UniProtKB-UniRule"/>
</dbReference>
<protein>
    <recommendedName>
        <fullName evidence="5 14">D-alanine--D-alanine ligase</fullName>
        <ecNumber evidence="5 14">6.3.2.4</ecNumber>
    </recommendedName>
    <alternativeName>
        <fullName evidence="14">D-Ala-D-Ala ligase</fullName>
    </alternativeName>
    <alternativeName>
        <fullName evidence="14">D-alanylalanine synthetase</fullName>
    </alternativeName>
</protein>
<dbReference type="GO" id="GO:0071555">
    <property type="term" value="P:cell wall organization"/>
    <property type="evidence" value="ECO:0007669"/>
    <property type="project" value="UniProtKB-KW"/>
</dbReference>
<keyword evidence="12 14" id="KW-0961">Cell wall biogenesis/degradation</keyword>
<organism evidence="19 20">
    <name type="scientific">PS1 clade bacterium</name>
    <dbReference type="NCBI Taxonomy" id="2175152"/>
    <lineage>
        <taxon>Bacteria</taxon>
        <taxon>Pseudomonadati</taxon>
        <taxon>Pseudomonadota</taxon>
        <taxon>Alphaproteobacteria</taxon>
        <taxon>PS1 clade</taxon>
    </lineage>
</organism>
<evidence type="ECO:0000256" key="5">
    <source>
        <dbReference type="ARBA" id="ARBA00012216"/>
    </source>
</evidence>
<feature type="domain" description="ATP-grasp" evidence="18">
    <location>
        <begin position="103"/>
        <end position="297"/>
    </location>
</feature>
<keyword evidence="11 14" id="KW-0573">Peptidoglycan synthesis</keyword>
<keyword evidence="10 14" id="KW-0133">Cell shape</keyword>
<dbReference type="GO" id="GO:0046872">
    <property type="term" value="F:metal ion binding"/>
    <property type="evidence" value="ECO:0007669"/>
    <property type="project" value="UniProtKB-KW"/>
</dbReference>
<evidence type="ECO:0000256" key="13">
    <source>
        <dbReference type="ARBA" id="ARBA00047614"/>
    </source>
</evidence>
<dbReference type="HAMAP" id="MF_00047">
    <property type="entry name" value="Dala_Dala_lig"/>
    <property type="match status" value="1"/>
</dbReference>
<dbReference type="InterPro" id="IPR013815">
    <property type="entry name" value="ATP_grasp_subdomain_1"/>
</dbReference>
<dbReference type="NCBIfam" id="TIGR01205">
    <property type="entry name" value="D_ala_D_alaTIGR"/>
    <property type="match status" value="1"/>
</dbReference>
<evidence type="ECO:0000256" key="3">
    <source>
        <dbReference type="ARBA" id="ARBA00004496"/>
    </source>
</evidence>
<name>A0A937L6J5_9PROT</name>
<keyword evidence="7 14" id="KW-0436">Ligase</keyword>
<comment type="similarity">
    <text evidence="4 14">Belongs to the D-alanine--D-alanine ligase family.</text>
</comment>
<evidence type="ECO:0000256" key="10">
    <source>
        <dbReference type="ARBA" id="ARBA00022960"/>
    </source>
</evidence>
<reference evidence="19" key="1">
    <citation type="submission" date="2020-10" db="EMBL/GenBank/DDBJ databases">
        <title>Microbiome of the Black Sea water column analyzed by genome centric metagenomics.</title>
        <authorList>
            <person name="Cabello-Yeves P.J."/>
            <person name="Callieri C."/>
            <person name="Picazo A."/>
            <person name="Mehrshad M."/>
            <person name="Haro-Moreno J.M."/>
            <person name="Roda-Garcia J."/>
            <person name="Dzembekova N."/>
            <person name="Slabakova V."/>
            <person name="Slabakova N."/>
            <person name="Moncheva S."/>
            <person name="Rodriguez-Valera F."/>
        </authorList>
    </citation>
    <scope>NUCLEOTIDE SEQUENCE</scope>
    <source>
        <strain evidence="19">BS307-5m-G5</strain>
    </source>
</reference>
<dbReference type="InterPro" id="IPR005905">
    <property type="entry name" value="D_ala_D_ala"/>
</dbReference>
<dbReference type="PROSITE" id="PS00844">
    <property type="entry name" value="DALA_DALA_LIGASE_2"/>
    <property type="match status" value="1"/>
</dbReference>
<gene>
    <name evidence="14" type="primary">ddl</name>
    <name evidence="19" type="ORF">ISQ19_02885</name>
</gene>
<keyword evidence="6 14" id="KW-0963">Cytoplasm</keyword>
<evidence type="ECO:0000256" key="7">
    <source>
        <dbReference type="ARBA" id="ARBA00022598"/>
    </source>
</evidence>
<feature type="binding site" evidence="16">
    <location>
        <position position="266"/>
    </location>
    <ligand>
        <name>Mg(2+)</name>
        <dbReference type="ChEBI" id="CHEBI:18420"/>
        <label>2</label>
    </ligand>
</feature>
<dbReference type="GO" id="GO:0008716">
    <property type="term" value="F:D-alanine-D-alanine ligase activity"/>
    <property type="evidence" value="ECO:0007669"/>
    <property type="project" value="UniProtKB-UniRule"/>
</dbReference>
<dbReference type="NCBIfam" id="NF002378">
    <property type="entry name" value="PRK01372.1"/>
    <property type="match status" value="1"/>
</dbReference>
<keyword evidence="16" id="KW-0479">Metal-binding</keyword>
<keyword evidence="16" id="KW-0460">Magnesium</keyword>
<evidence type="ECO:0000256" key="2">
    <source>
        <dbReference type="ARBA" id="ARBA00003921"/>
    </source>
</evidence>
<evidence type="ECO:0000256" key="15">
    <source>
        <dbReference type="PIRSR" id="PIRSR039102-1"/>
    </source>
</evidence>
<evidence type="ECO:0000256" key="6">
    <source>
        <dbReference type="ARBA" id="ARBA00022490"/>
    </source>
</evidence>
<comment type="cofactor">
    <cofactor evidence="16">
        <name>Mg(2+)</name>
        <dbReference type="ChEBI" id="CHEBI:18420"/>
    </cofactor>
    <cofactor evidence="16">
        <name>Mn(2+)</name>
        <dbReference type="ChEBI" id="CHEBI:29035"/>
    </cofactor>
    <text evidence="16">Binds 2 magnesium or manganese ions per subunit.</text>
</comment>